<dbReference type="Pfam" id="PF00753">
    <property type="entry name" value="Lactamase_B"/>
    <property type="match status" value="1"/>
</dbReference>
<dbReference type="InterPro" id="IPR019975">
    <property type="entry name" value="aCPSF1"/>
</dbReference>
<evidence type="ECO:0000256" key="1">
    <source>
        <dbReference type="ARBA" id="ARBA00001947"/>
    </source>
</evidence>
<dbReference type="InterPro" id="IPR036866">
    <property type="entry name" value="RibonucZ/Hydroxyglut_hydro"/>
</dbReference>
<dbReference type="CDD" id="cd16295">
    <property type="entry name" value="TTHA0252-CPSF-like_MBL-fold"/>
    <property type="match status" value="1"/>
</dbReference>
<dbReference type="InterPro" id="IPR001279">
    <property type="entry name" value="Metallo-B-lactamas"/>
</dbReference>
<comment type="caution">
    <text evidence="15">The sequence shown here is derived from an EMBL/GenBank/DDBJ whole genome shotgun (WGS) entry which is preliminary data.</text>
</comment>
<keyword evidence="10" id="KW-0805">Transcription regulation</keyword>
<dbReference type="Pfam" id="PF17214">
    <property type="entry name" value="KH_TffA"/>
    <property type="match status" value="1"/>
</dbReference>
<comment type="cofactor">
    <cofactor evidence="1">
        <name>Zn(2+)</name>
        <dbReference type="ChEBI" id="CHEBI:29105"/>
    </cofactor>
</comment>
<dbReference type="GO" id="GO:0006353">
    <property type="term" value="P:DNA-templated transcription termination"/>
    <property type="evidence" value="ECO:0007669"/>
    <property type="project" value="UniProtKB-KW"/>
</dbReference>
<dbReference type="Gene3D" id="3.60.15.10">
    <property type="entry name" value="Ribonuclease Z/Hydroxyacylglutathione hydrolase-like"/>
    <property type="match status" value="1"/>
</dbReference>
<dbReference type="GO" id="GO:0046872">
    <property type="term" value="F:metal ion binding"/>
    <property type="evidence" value="ECO:0007669"/>
    <property type="project" value="UniProtKB-KW"/>
</dbReference>
<dbReference type="Gene3D" id="3.30.300.20">
    <property type="match status" value="1"/>
</dbReference>
<protein>
    <submittedName>
        <fullName evidence="15">Beta-CASP ribonuclease aCPSF1</fullName>
    </submittedName>
</protein>
<dbReference type="Gene3D" id="3.30.300.230">
    <property type="match status" value="1"/>
</dbReference>
<gene>
    <name evidence="15" type="ORF">CO124_00300</name>
</gene>
<dbReference type="InterPro" id="IPR011108">
    <property type="entry name" value="RMMBL"/>
</dbReference>
<dbReference type="GO" id="GO:0003723">
    <property type="term" value="F:RNA binding"/>
    <property type="evidence" value="ECO:0007669"/>
    <property type="project" value="UniProtKB-KW"/>
</dbReference>
<evidence type="ECO:0000256" key="9">
    <source>
        <dbReference type="ARBA" id="ARBA00022884"/>
    </source>
</evidence>
<evidence type="ECO:0000256" key="2">
    <source>
        <dbReference type="ARBA" id="ARBA00022472"/>
    </source>
</evidence>
<dbReference type="NCBIfam" id="TIGR03675">
    <property type="entry name" value="arCOG00543"/>
    <property type="match status" value="1"/>
</dbReference>
<dbReference type="GO" id="GO:0003677">
    <property type="term" value="F:DNA binding"/>
    <property type="evidence" value="ECO:0007669"/>
    <property type="project" value="UniProtKB-KW"/>
</dbReference>
<evidence type="ECO:0000259" key="13">
    <source>
        <dbReference type="SMART" id="SM00849"/>
    </source>
</evidence>
<dbReference type="Pfam" id="PF10996">
    <property type="entry name" value="Beta-Casp"/>
    <property type="match status" value="1"/>
</dbReference>
<dbReference type="InterPro" id="IPR033769">
    <property type="entry name" value="TffA_KH"/>
</dbReference>
<dbReference type="Gene3D" id="3.40.50.10890">
    <property type="match status" value="1"/>
</dbReference>
<proteinExistence type="predicted"/>
<dbReference type="PANTHER" id="PTHR11203">
    <property type="entry name" value="CLEAVAGE AND POLYADENYLATION SPECIFICITY FACTOR FAMILY MEMBER"/>
    <property type="match status" value="1"/>
</dbReference>
<keyword evidence="9" id="KW-0694">RNA-binding</keyword>
<keyword evidence="5" id="KW-0255">Endonuclease</keyword>
<dbReference type="Proteomes" id="UP000228888">
    <property type="component" value="Unassembled WGS sequence"/>
</dbReference>
<evidence type="ECO:0000256" key="8">
    <source>
        <dbReference type="ARBA" id="ARBA00022839"/>
    </source>
</evidence>
<evidence type="ECO:0000256" key="6">
    <source>
        <dbReference type="ARBA" id="ARBA00022801"/>
    </source>
</evidence>
<feature type="domain" description="Metallo-beta-lactamase" evidence="13">
    <location>
        <begin position="196"/>
        <end position="412"/>
    </location>
</feature>
<dbReference type="PANTHER" id="PTHR11203:SF51">
    <property type="entry name" value="CLEAVAGE AND POLYADENYLATION SPECIFICITY FACTOR"/>
    <property type="match status" value="1"/>
</dbReference>
<evidence type="ECO:0000256" key="3">
    <source>
        <dbReference type="ARBA" id="ARBA00022722"/>
    </source>
</evidence>
<accession>A0A2H9QTM8</accession>
<organism evidence="15 16">
    <name type="scientific">Huberarchaeum crystalense</name>
    <dbReference type="NCBI Taxonomy" id="2014257"/>
    <lineage>
        <taxon>Archaea</taxon>
        <taxon>Candidatus Huberarchaeota</taxon>
        <taxon>Candidatus Huberarchaeia</taxon>
        <taxon>Candidatus Huberarchaeales</taxon>
        <taxon>Candidatus Huberarchaeaceae</taxon>
        <taxon>Candidatus Huberarchaeum</taxon>
    </lineage>
</organism>
<dbReference type="InterPro" id="IPR015946">
    <property type="entry name" value="KH_dom-like_a/b"/>
</dbReference>
<evidence type="ECO:0000256" key="5">
    <source>
        <dbReference type="ARBA" id="ARBA00022759"/>
    </source>
</evidence>
<evidence type="ECO:0000256" key="10">
    <source>
        <dbReference type="ARBA" id="ARBA00023015"/>
    </source>
</evidence>
<keyword evidence="8" id="KW-0269">Exonuclease</keyword>
<keyword evidence="3" id="KW-0540">Nuclease</keyword>
<dbReference type="Pfam" id="PF07521">
    <property type="entry name" value="RMMBL"/>
    <property type="match status" value="1"/>
</dbReference>
<keyword evidence="2" id="KW-0806">Transcription termination</keyword>
<evidence type="ECO:0000259" key="14">
    <source>
        <dbReference type="SMART" id="SM01027"/>
    </source>
</evidence>
<evidence type="ECO:0000256" key="7">
    <source>
        <dbReference type="ARBA" id="ARBA00022833"/>
    </source>
</evidence>
<dbReference type="SUPFAM" id="SSF56281">
    <property type="entry name" value="Metallo-hydrolase/oxidoreductase"/>
    <property type="match status" value="1"/>
</dbReference>
<reference evidence="16" key="1">
    <citation type="submission" date="2017-09" db="EMBL/GenBank/DDBJ databases">
        <title>Depth-based differentiation of microbial function through sediment-hosted aquifers and enrichment of novel symbionts in the deep terrestrial subsurface.</title>
        <authorList>
            <person name="Probst A.J."/>
            <person name="Ladd B."/>
            <person name="Jarett J.K."/>
            <person name="Geller-Mcgrath D.E."/>
            <person name="Sieber C.M.K."/>
            <person name="Emerson J.B."/>
            <person name="Anantharaman K."/>
            <person name="Thomas B.C."/>
            <person name="Malmstrom R."/>
            <person name="Stieglmeier M."/>
            <person name="Klingl A."/>
            <person name="Woyke T."/>
            <person name="Ryan C.M."/>
            <person name="Banfield J.F."/>
        </authorList>
    </citation>
    <scope>NUCLEOTIDE SEQUENCE [LARGE SCALE GENOMIC DNA]</scope>
</reference>
<dbReference type="EMBL" id="PFUW01000006">
    <property type="protein sequence ID" value="PJB04442.1"/>
    <property type="molecule type" value="Genomic_DNA"/>
</dbReference>
<keyword evidence="4" id="KW-0479">Metal-binding</keyword>
<feature type="domain" description="Beta-Casp" evidence="14">
    <location>
        <begin position="432"/>
        <end position="553"/>
    </location>
</feature>
<dbReference type="InterPro" id="IPR022712">
    <property type="entry name" value="Beta_Casp"/>
</dbReference>
<keyword evidence="11" id="KW-0238">DNA-binding</keyword>
<keyword evidence="6" id="KW-0378">Hydrolase</keyword>
<keyword evidence="7" id="KW-0862">Zinc</keyword>
<dbReference type="SMART" id="SM01027">
    <property type="entry name" value="Beta-Casp"/>
    <property type="match status" value="1"/>
</dbReference>
<dbReference type="GO" id="GO:0004527">
    <property type="term" value="F:exonuclease activity"/>
    <property type="evidence" value="ECO:0007669"/>
    <property type="project" value="UniProtKB-KW"/>
</dbReference>
<keyword evidence="12" id="KW-0804">Transcription</keyword>
<evidence type="ECO:0000313" key="15">
    <source>
        <dbReference type="EMBL" id="PJB04442.1"/>
    </source>
</evidence>
<dbReference type="AlphaFoldDB" id="A0A2H9QTM8"/>
<dbReference type="InterPro" id="IPR050698">
    <property type="entry name" value="MBL"/>
</dbReference>
<evidence type="ECO:0000256" key="4">
    <source>
        <dbReference type="ARBA" id="ARBA00022723"/>
    </source>
</evidence>
<dbReference type="SMART" id="SM00849">
    <property type="entry name" value="Lactamase_B"/>
    <property type="match status" value="1"/>
</dbReference>
<evidence type="ECO:0000313" key="16">
    <source>
        <dbReference type="Proteomes" id="UP000228888"/>
    </source>
</evidence>
<evidence type="ECO:0000256" key="11">
    <source>
        <dbReference type="ARBA" id="ARBA00023125"/>
    </source>
</evidence>
<evidence type="ECO:0000256" key="12">
    <source>
        <dbReference type="ARBA" id="ARBA00023163"/>
    </source>
</evidence>
<name>A0A2H9QTM8_HUBC1</name>
<dbReference type="GO" id="GO:0004521">
    <property type="term" value="F:RNA endonuclease activity"/>
    <property type="evidence" value="ECO:0007669"/>
    <property type="project" value="TreeGrafter"/>
</dbReference>
<sequence>MFSKKKEKFQNNKMINEVEKRIPANVVHEITYEGAEIVVYTHNKDFFLNNEPIISQIVSELRVRVFVRAAPSLCKTIEEAETIIKKIVPDEVVLSHIHFEPEMSIVYLDVLHPELFYANAAQLIKEIRANTFWTPEITRLPSIKSSMTNMILSMLRGLPKKRKVFLKHTGQQIYADSLKKLEYVRLTCLGGFRQVGRSCLLFQTNTSDILMDCGIDVGYNDKQMLPIFNTPGFNIGALKAIVITHAHLDHVGALPLLFKYGYNGAVYCTEPVRDQMVLALLDQLDLAKYSDNVPLFREEDIRKLIIHTICLPCDLTTNIAADVKITLKNAGHALGSAMVSTMFFGENTAYSVLYSGDIKYGGTTRLLEKADSNILTNDTLIIESTYGGEADVHEADVRANFEEVENNLISIINKTITQKGNVIIPVLASGRAQDIMLVLSNYYRKTHHKIKVYLDGMLWDITAIHTAYPEFLSETFQRQMRDGNPFLDPIFVKVSTPGERENVIGQQGVIVLATAGMMNGGPVLEYFKKWASNPLNSLIFVNYQGANTLGKAIQGGVSKVTIPNNKGGAETIDIQLQRYTLSGFSGHADHKDILSFIQSLSEPPKRIIINHGEFKKAVSLSNTIYRLNSRKETVVPRPMDSLSLFKDFEV</sequence>